<evidence type="ECO:0000313" key="3">
    <source>
        <dbReference type="EMBL" id="SFF08731.1"/>
    </source>
</evidence>
<reference evidence="4" key="1">
    <citation type="submission" date="2016-10" db="EMBL/GenBank/DDBJ databases">
        <authorList>
            <person name="Varghese N."/>
            <person name="Submissions S."/>
        </authorList>
    </citation>
    <scope>NUCLEOTIDE SEQUENCE [LARGE SCALE GENOMIC DNA]</scope>
    <source>
        <strain evidence="4">ATCC 25963</strain>
    </source>
</reference>
<dbReference type="Proteomes" id="UP000199400">
    <property type="component" value="Unassembled WGS sequence"/>
</dbReference>
<dbReference type="STRING" id="54.SAMN02745121_06846"/>
<dbReference type="AlphaFoldDB" id="A0A1I2FWD0"/>
<feature type="region of interest" description="Disordered" evidence="1">
    <location>
        <begin position="392"/>
        <end position="416"/>
    </location>
</feature>
<dbReference type="PROSITE" id="PS51257">
    <property type="entry name" value="PROKAR_LIPOPROTEIN"/>
    <property type="match status" value="1"/>
</dbReference>
<evidence type="ECO:0000256" key="2">
    <source>
        <dbReference type="SAM" id="SignalP"/>
    </source>
</evidence>
<feature type="signal peptide" evidence="2">
    <location>
        <begin position="1"/>
        <end position="26"/>
    </location>
</feature>
<evidence type="ECO:0000313" key="4">
    <source>
        <dbReference type="Proteomes" id="UP000199400"/>
    </source>
</evidence>
<name>A0A1I2FWD0_9BACT</name>
<keyword evidence="4" id="KW-1185">Reference proteome</keyword>
<gene>
    <name evidence="3" type="ORF">SAMN02745121_06846</name>
</gene>
<evidence type="ECO:0000256" key="1">
    <source>
        <dbReference type="SAM" id="MobiDB-lite"/>
    </source>
</evidence>
<dbReference type="OrthoDB" id="5540759at2"/>
<sequence>MRRSGCLLAVLLLLAVGCSRSGLRDAGDLTAAQLDAAGQSRCSVVKDPDKPLIVEWSGMDAAELEARLLRGVVAVRYEDCEMEVLRGCTAPGHYTYAQTTTGSQSIHIGSLDELLINIPLGLAQLGGRVERGEALELDMVVVGRYEAPRPGYTAAELSGGPECARATHVVTGVSLGAFRLSSVEDSARSGGGAGLAGAAEDTIEVLKESPPNMLEACAQVSTADDPRRNVCTAPIRLEVAPISAHAEALAGSQQFLRPPDLDKREVQSMDLSGSLAAHQAYDVAVKVQADRRATPERHTEAWCALAAIEQDNPYLAQARELCDRWRDHTTVLRQSEARMIHDYDNLRVLLELRGVPVEAQERAAASFLVTHSGLSADAYPRIRAVERAKRRLGRGDRTSLPSFSTAAAGEPPPVDSQLRTSLIDRRSYRKALSLGVQPRWIPQGYALGGTVLGRVNYVHEVGFEVAYAQYAGYGPRWRYILAMARYERVYRPHKVFRPYIGASFGALIPIGPMTCAQAPRPCAAPAGVVTLNGGARVSLTPWLSLVAQGFAGAMTARPFFVGGVSGGIEFTIPTGRDWPQ</sequence>
<protein>
    <submittedName>
        <fullName evidence="3">Uncharacterized protein</fullName>
    </submittedName>
</protein>
<keyword evidence="2" id="KW-0732">Signal</keyword>
<dbReference type="EMBL" id="FOMX01000028">
    <property type="protein sequence ID" value="SFF08731.1"/>
    <property type="molecule type" value="Genomic_DNA"/>
</dbReference>
<proteinExistence type="predicted"/>
<feature type="chain" id="PRO_5011727341" evidence="2">
    <location>
        <begin position="27"/>
        <end position="580"/>
    </location>
</feature>
<dbReference type="RefSeq" id="WP_096331556.1">
    <property type="nucleotide sequence ID" value="NZ_FOMX01000028.1"/>
</dbReference>
<organism evidence="3 4">
    <name type="scientific">Nannocystis exedens</name>
    <dbReference type="NCBI Taxonomy" id="54"/>
    <lineage>
        <taxon>Bacteria</taxon>
        <taxon>Pseudomonadati</taxon>
        <taxon>Myxococcota</taxon>
        <taxon>Polyangia</taxon>
        <taxon>Nannocystales</taxon>
        <taxon>Nannocystaceae</taxon>
        <taxon>Nannocystis</taxon>
    </lineage>
</organism>
<accession>A0A1I2FWD0</accession>